<protein>
    <recommendedName>
        <fullName evidence="2">Toxin-antitoxin system, toxin component, HicA family</fullName>
    </recommendedName>
</protein>
<dbReference type="AlphaFoldDB" id="A0A653ADJ2"/>
<organism evidence="1">
    <name type="scientific">Uncultured Desulfatiglans sp</name>
    <dbReference type="NCBI Taxonomy" id="1748965"/>
    <lineage>
        <taxon>Bacteria</taxon>
        <taxon>Pseudomonadati</taxon>
        <taxon>Thermodesulfobacteriota</taxon>
        <taxon>Desulfobacteria</taxon>
        <taxon>Desulfatiglandales</taxon>
        <taxon>Desulfatiglandaceae</taxon>
        <taxon>Desulfatiglans</taxon>
        <taxon>environmental samples</taxon>
    </lineage>
</organism>
<proteinExistence type="predicted"/>
<dbReference type="EMBL" id="UPXX01000031">
    <property type="protein sequence ID" value="VBB46077.1"/>
    <property type="molecule type" value="Genomic_DNA"/>
</dbReference>
<name>A0A653ADJ2_UNCDX</name>
<evidence type="ECO:0000313" key="1">
    <source>
        <dbReference type="EMBL" id="VBB46077.1"/>
    </source>
</evidence>
<accession>A0A653ADJ2</accession>
<gene>
    <name evidence="1" type="ORF">TRIP_B40015</name>
</gene>
<evidence type="ECO:0008006" key="2">
    <source>
        <dbReference type="Google" id="ProtNLM"/>
    </source>
</evidence>
<reference evidence="1" key="1">
    <citation type="submission" date="2018-07" db="EMBL/GenBank/DDBJ databases">
        <authorList>
            <consortium name="Genoscope - CEA"/>
            <person name="William W."/>
        </authorList>
    </citation>
    <scope>NUCLEOTIDE SEQUENCE</scope>
    <source>
        <strain evidence="1">IK1</strain>
    </source>
</reference>
<sequence length="82" mass="9480">MAQIDKLIRKAIENPKNVRFSELCKLCEYSGMVLRQGDGSHKVYTRKEPPAFSLSLQEKDGMAKAYQVRQLINKLIELELIR</sequence>